<name>A0A6G7YIB6_9ACTN</name>
<dbReference type="Proteomes" id="UP000502035">
    <property type="component" value="Chromosome"/>
</dbReference>
<dbReference type="AlphaFoldDB" id="A0A6G7YIB6"/>
<proteinExistence type="predicted"/>
<evidence type="ECO:0000313" key="2">
    <source>
        <dbReference type="Proteomes" id="UP000502035"/>
    </source>
</evidence>
<dbReference type="KEGG" id="npi:G7071_14715"/>
<reference evidence="1 2" key="1">
    <citation type="submission" date="2020-03" db="EMBL/GenBank/DDBJ databases">
        <title>Nocardioides sp. nov., isolated from fish.</title>
        <authorList>
            <person name="Hyun D.-W."/>
            <person name="Bae J.-W."/>
        </authorList>
    </citation>
    <scope>NUCLEOTIDE SEQUENCE [LARGE SCALE GENOMIC DNA]</scope>
    <source>
        <strain evidence="1 2">HDW12A</strain>
    </source>
</reference>
<dbReference type="RefSeq" id="WP_166319977.1">
    <property type="nucleotide sequence ID" value="NZ_CP049866.1"/>
</dbReference>
<gene>
    <name evidence="1" type="ORF">G7071_14715</name>
</gene>
<keyword evidence="2" id="KW-1185">Reference proteome</keyword>
<dbReference type="EMBL" id="CP049866">
    <property type="protein sequence ID" value="QIK76489.1"/>
    <property type="molecule type" value="Genomic_DNA"/>
</dbReference>
<organism evidence="1 2">
    <name type="scientific">Nocardioides piscis</name>
    <dbReference type="NCBI Taxonomy" id="2714938"/>
    <lineage>
        <taxon>Bacteria</taxon>
        <taxon>Bacillati</taxon>
        <taxon>Actinomycetota</taxon>
        <taxon>Actinomycetes</taxon>
        <taxon>Propionibacteriales</taxon>
        <taxon>Nocardioidaceae</taxon>
        <taxon>Nocardioides</taxon>
    </lineage>
</organism>
<accession>A0A6G7YIB6</accession>
<evidence type="ECO:0000313" key="1">
    <source>
        <dbReference type="EMBL" id="QIK76489.1"/>
    </source>
</evidence>
<protein>
    <submittedName>
        <fullName evidence="1">Uncharacterized protein</fullName>
    </submittedName>
</protein>
<sequence>MWDTVTTSNEHLSHDRPCVGCGHGQHTYLPCSDSCQCAHGRILIGSSR</sequence>